<evidence type="ECO:0000313" key="5">
    <source>
        <dbReference type="EMBL" id="NIK89864.1"/>
    </source>
</evidence>
<dbReference type="RefSeq" id="WP_167083918.1">
    <property type="nucleotide sequence ID" value="NZ_BAAADC010000001.1"/>
</dbReference>
<accession>A0A846N1L7</accession>
<dbReference type="InterPro" id="IPR008397">
    <property type="entry name" value="Alginate_lyase_dom"/>
</dbReference>
<dbReference type="EC" id="4.2.2.3" evidence="5"/>
<name>A0A846N1L7_9PROT</name>
<gene>
    <name evidence="5" type="ORF">FHS83_003182</name>
</gene>
<dbReference type="GO" id="GO:0045135">
    <property type="term" value="F:poly(beta-D-mannuronate) lyase activity"/>
    <property type="evidence" value="ECO:0007669"/>
    <property type="project" value="UniProtKB-EC"/>
</dbReference>
<sequence>MRLGYAFAVASLVTGGAFAQCPTPVQPVHDIIADSYYDDPPVYSHIDPARHAAYEAAVEPIETNLGGIAKMASAGDSTCTLQWLQSWAGGGAMLGKIEKEQAHYERKWVLAGLALSYAKVRAAANAQTRDKIDNWLQSLADGVKAHSDAYKGVRNNHYYWEGLAVAATGAVTGNKADLDWGRHVFDFAMNEINDDGTLPREMARGTRALHYHFFSAEPLVMLASILDVHSEKLDKLVAFCRTGRKDPDMVAARAGIVQLVPGAGAEDAFLIYDRQRVWVPENPLHQVPFNKRLGGDLGLANPLEHPVN</sequence>
<reference evidence="5 6" key="1">
    <citation type="submission" date="2020-03" db="EMBL/GenBank/DDBJ databases">
        <title>Genomic Encyclopedia of Type Strains, Phase IV (KMG-IV): sequencing the most valuable type-strain genomes for metagenomic binning, comparative biology and taxonomic classification.</title>
        <authorList>
            <person name="Goeker M."/>
        </authorList>
    </citation>
    <scope>NUCLEOTIDE SEQUENCE [LARGE SCALE GENOMIC DNA]</scope>
    <source>
        <strain evidence="5 6">DSM 19867</strain>
    </source>
</reference>
<protein>
    <submittedName>
        <fullName evidence="5">Poly(Beta-D-mannuronate) lyase</fullName>
        <ecNumber evidence="5">4.2.2.3</ecNumber>
    </submittedName>
</protein>
<keyword evidence="6" id="KW-1185">Reference proteome</keyword>
<evidence type="ECO:0000256" key="2">
    <source>
        <dbReference type="ARBA" id="ARBA00023239"/>
    </source>
</evidence>
<dbReference type="Gene3D" id="1.50.10.100">
    <property type="entry name" value="Chondroitin AC/alginate lyase"/>
    <property type="match status" value="1"/>
</dbReference>
<keyword evidence="2 5" id="KW-0456">Lyase</keyword>
<dbReference type="GO" id="GO:0042597">
    <property type="term" value="C:periplasmic space"/>
    <property type="evidence" value="ECO:0007669"/>
    <property type="project" value="InterPro"/>
</dbReference>
<keyword evidence="1 3" id="KW-0732">Signal</keyword>
<feature type="chain" id="PRO_5032829683" evidence="3">
    <location>
        <begin position="20"/>
        <end position="308"/>
    </location>
</feature>
<evidence type="ECO:0000256" key="1">
    <source>
        <dbReference type="ARBA" id="ARBA00022729"/>
    </source>
</evidence>
<evidence type="ECO:0000256" key="3">
    <source>
        <dbReference type="SAM" id="SignalP"/>
    </source>
</evidence>
<feature type="domain" description="Alginate lyase" evidence="4">
    <location>
        <begin position="37"/>
        <end position="233"/>
    </location>
</feature>
<comment type="caution">
    <text evidence="5">The sequence shown here is derived from an EMBL/GenBank/DDBJ whole genome shotgun (WGS) entry which is preliminary data.</text>
</comment>
<evidence type="ECO:0000259" key="4">
    <source>
        <dbReference type="Pfam" id="PF05426"/>
    </source>
</evidence>
<dbReference type="Proteomes" id="UP000570514">
    <property type="component" value="Unassembled WGS sequence"/>
</dbReference>
<proteinExistence type="predicted"/>
<organism evidence="5 6">
    <name type="scientific">Rhizomicrobium palustre</name>
    <dbReference type="NCBI Taxonomy" id="189966"/>
    <lineage>
        <taxon>Bacteria</taxon>
        <taxon>Pseudomonadati</taxon>
        <taxon>Pseudomonadota</taxon>
        <taxon>Alphaproteobacteria</taxon>
        <taxon>Micropepsales</taxon>
        <taxon>Micropepsaceae</taxon>
        <taxon>Rhizomicrobium</taxon>
    </lineage>
</organism>
<dbReference type="Pfam" id="PF05426">
    <property type="entry name" value="Alginate_lyase"/>
    <property type="match status" value="1"/>
</dbReference>
<dbReference type="SUPFAM" id="SSF48230">
    <property type="entry name" value="Chondroitin AC/alginate lyase"/>
    <property type="match status" value="1"/>
</dbReference>
<dbReference type="AlphaFoldDB" id="A0A846N1L7"/>
<feature type="signal peptide" evidence="3">
    <location>
        <begin position="1"/>
        <end position="19"/>
    </location>
</feature>
<evidence type="ECO:0000313" key="6">
    <source>
        <dbReference type="Proteomes" id="UP000570514"/>
    </source>
</evidence>
<dbReference type="InterPro" id="IPR008929">
    <property type="entry name" value="Chondroitin_lyas"/>
</dbReference>
<dbReference type="EMBL" id="JAASRM010000001">
    <property type="protein sequence ID" value="NIK89864.1"/>
    <property type="molecule type" value="Genomic_DNA"/>
</dbReference>